<name>A0AAX4HVX9_9BACT</name>
<dbReference type="Pfam" id="PF00535">
    <property type="entry name" value="Glycos_transf_2"/>
    <property type="match status" value="1"/>
</dbReference>
<evidence type="ECO:0000256" key="4">
    <source>
        <dbReference type="SAM" id="Phobius"/>
    </source>
</evidence>
<protein>
    <submittedName>
        <fullName evidence="6">Glycosyltransferase</fullName>
        <ecNumber evidence="6">2.4.-.-</ecNumber>
    </submittedName>
</protein>
<feature type="transmembrane region" description="Helical" evidence="4">
    <location>
        <begin position="14"/>
        <end position="33"/>
    </location>
</feature>
<keyword evidence="4" id="KW-1133">Transmembrane helix</keyword>
<organism evidence="6 7">
    <name type="scientific">Peredibacter starrii</name>
    <dbReference type="NCBI Taxonomy" id="28202"/>
    <lineage>
        <taxon>Bacteria</taxon>
        <taxon>Pseudomonadati</taxon>
        <taxon>Bdellovibrionota</taxon>
        <taxon>Bacteriovoracia</taxon>
        <taxon>Bacteriovoracales</taxon>
        <taxon>Bacteriovoracaceae</taxon>
        <taxon>Peredibacter</taxon>
    </lineage>
</organism>
<keyword evidence="4" id="KW-0812">Transmembrane</keyword>
<keyword evidence="2 6" id="KW-0328">Glycosyltransferase</keyword>
<feature type="transmembrane region" description="Helical" evidence="4">
    <location>
        <begin position="363"/>
        <end position="384"/>
    </location>
</feature>
<keyword evidence="7" id="KW-1185">Reference proteome</keyword>
<accession>A0AAX4HVX9</accession>
<dbReference type="InterPro" id="IPR029044">
    <property type="entry name" value="Nucleotide-diphossugar_trans"/>
</dbReference>
<keyword evidence="4" id="KW-0472">Membrane</keyword>
<dbReference type="RefSeq" id="WP_321400100.1">
    <property type="nucleotide sequence ID" value="NZ_CP139487.1"/>
</dbReference>
<sequence>MVQEICLLLLKASAVYFLCINVVYAVLMLLSWMKIKRYRTRLKDETVKDLPAVSFIIPAFNEESLIVETIQTYLSLPQAKKEIIVINDGSHDQTMKLLQTMFQLQKVQDRIFKSITQPELIVLEAPHMGKAQALNYGVTHATYDLICTMDADTIPTARGVEACLRSFATDSKLVAVGGVIQVLNSQVLKDNSPLEARSKEWLTSFQRIEYLRAFVCERLGWSFLGSTLLISGAFCMLKKEAVRKIGGFNHRSITEDFDLIVRLRRAYQGENHHFKILPITTCYTQVPRTIKHLSIQRMRWQMGLVQTLSENISLFFNPNHGPLGLFAIPYFWFVEVLSPVVEALGLVLIPYALYQNWVSLETVFMYLGIGLFFNLIITLIGVYFDNKYVSKKKYWSCTQSTIETLFLHLGYKQLTSWWRLIALFRSFSKNKAWGDKPREEIIHQTL</sequence>
<evidence type="ECO:0000313" key="7">
    <source>
        <dbReference type="Proteomes" id="UP001324634"/>
    </source>
</evidence>
<dbReference type="AlphaFoldDB" id="A0AAX4HVX9"/>
<feature type="transmembrane region" description="Helical" evidence="4">
    <location>
        <begin position="330"/>
        <end position="351"/>
    </location>
</feature>
<evidence type="ECO:0000256" key="2">
    <source>
        <dbReference type="ARBA" id="ARBA00022676"/>
    </source>
</evidence>
<dbReference type="PANTHER" id="PTHR43630:SF1">
    <property type="entry name" value="POLY-BETA-1,6-N-ACETYL-D-GLUCOSAMINE SYNTHASE"/>
    <property type="match status" value="1"/>
</dbReference>
<dbReference type="EMBL" id="CP139487">
    <property type="protein sequence ID" value="WPU67171.1"/>
    <property type="molecule type" value="Genomic_DNA"/>
</dbReference>
<proteinExistence type="inferred from homology"/>
<dbReference type="PANTHER" id="PTHR43630">
    <property type="entry name" value="POLY-BETA-1,6-N-ACETYL-D-GLUCOSAMINE SYNTHASE"/>
    <property type="match status" value="1"/>
</dbReference>
<dbReference type="SUPFAM" id="SSF53448">
    <property type="entry name" value="Nucleotide-diphospho-sugar transferases"/>
    <property type="match status" value="1"/>
</dbReference>
<dbReference type="InterPro" id="IPR001173">
    <property type="entry name" value="Glyco_trans_2-like"/>
</dbReference>
<evidence type="ECO:0000256" key="1">
    <source>
        <dbReference type="ARBA" id="ARBA00006739"/>
    </source>
</evidence>
<dbReference type="KEGG" id="psti:SOO65_10435"/>
<evidence type="ECO:0000313" key="6">
    <source>
        <dbReference type="EMBL" id="WPU67171.1"/>
    </source>
</evidence>
<reference evidence="6 7" key="1">
    <citation type="submission" date="2023-11" db="EMBL/GenBank/DDBJ databases">
        <title>Peredibacter starrii A3.12.</title>
        <authorList>
            <person name="Mitchell R.J."/>
        </authorList>
    </citation>
    <scope>NUCLEOTIDE SEQUENCE [LARGE SCALE GENOMIC DNA]</scope>
    <source>
        <strain evidence="6 7">A3.12</strain>
    </source>
</reference>
<dbReference type="EC" id="2.4.-.-" evidence="6"/>
<feature type="domain" description="Glycosyltransferase 2-like" evidence="5">
    <location>
        <begin position="54"/>
        <end position="195"/>
    </location>
</feature>
<comment type="similarity">
    <text evidence="1">Belongs to the glycosyltransferase 2 family.</text>
</comment>
<dbReference type="CDD" id="cd06423">
    <property type="entry name" value="CESA_like"/>
    <property type="match status" value="1"/>
</dbReference>
<dbReference type="GO" id="GO:0016757">
    <property type="term" value="F:glycosyltransferase activity"/>
    <property type="evidence" value="ECO:0007669"/>
    <property type="project" value="UniProtKB-KW"/>
</dbReference>
<dbReference type="Gene3D" id="3.90.550.10">
    <property type="entry name" value="Spore Coat Polysaccharide Biosynthesis Protein SpsA, Chain A"/>
    <property type="match status" value="1"/>
</dbReference>
<dbReference type="Proteomes" id="UP001324634">
    <property type="component" value="Chromosome"/>
</dbReference>
<evidence type="ECO:0000259" key="5">
    <source>
        <dbReference type="Pfam" id="PF00535"/>
    </source>
</evidence>
<gene>
    <name evidence="6" type="ORF">SOO65_10435</name>
</gene>
<evidence type="ECO:0000256" key="3">
    <source>
        <dbReference type="ARBA" id="ARBA00022679"/>
    </source>
</evidence>
<keyword evidence="3 6" id="KW-0808">Transferase</keyword>